<evidence type="ECO:0000313" key="2">
    <source>
        <dbReference type="EMBL" id="MDG5976388.1"/>
    </source>
</evidence>
<dbReference type="AlphaFoldDB" id="A0A9X4NRH2"/>
<accession>A0A9X4NRH2</accession>
<evidence type="ECO:0000256" key="1">
    <source>
        <dbReference type="SAM" id="Phobius"/>
    </source>
</evidence>
<comment type="caution">
    <text evidence="2">The sequence shown here is derived from an EMBL/GenBank/DDBJ whole genome shotgun (WGS) entry which is preliminary data.</text>
</comment>
<sequence length="70" mass="7819">MFQGLAAQRLVALFFAGWALFNFPLLALWDHDVRVFGLPLFPLALFVVWALLIAALAWVVERDTDASATD</sequence>
<protein>
    <submittedName>
        <fullName evidence="2">Uncharacterized protein</fullName>
    </submittedName>
</protein>
<feature type="transmembrane region" description="Helical" evidence="1">
    <location>
        <begin position="40"/>
        <end position="60"/>
    </location>
</feature>
<keyword evidence="1" id="KW-0812">Transmembrane</keyword>
<keyword evidence="3" id="KW-1185">Reference proteome</keyword>
<organism evidence="2 3">
    <name type="scientific">Hydrogenophaga taeniospiralis CCUG 15921</name>
    <dbReference type="NCBI Taxonomy" id="1281780"/>
    <lineage>
        <taxon>Bacteria</taxon>
        <taxon>Pseudomonadati</taxon>
        <taxon>Pseudomonadota</taxon>
        <taxon>Betaproteobacteria</taxon>
        <taxon>Burkholderiales</taxon>
        <taxon>Comamonadaceae</taxon>
        <taxon>Hydrogenophaga</taxon>
    </lineage>
</organism>
<gene>
    <name evidence="2" type="ORF">H010_14071</name>
</gene>
<keyword evidence="1" id="KW-0472">Membrane</keyword>
<dbReference type="OrthoDB" id="7066136at2"/>
<evidence type="ECO:0000313" key="3">
    <source>
        <dbReference type="Proteomes" id="UP001152876"/>
    </source>
</evidence>
<dbReference type="EMBL" id="AOGK01000012">
    <property type="protein sequence ID" value="MDG5976388.1"/>
    <property type="molecule type" value="Genomic_DNA"/>
</dbReference>
<proteinExistence type="predicted"/>
<reference evidence="2" key="1">
    <citation type="submission" date="2013-01" db="EMBL/GenBank/DDBJ databases">
        <title>Genome draft of Hydrogenophaga taeniospiralis 2K1.</title>
        <authorList>
            <person name="Gomila M."/>
            <person name="Lalucat J."/>
        </authorList>
    </citation>
    <scope>NUCLEOTIDE SEQUENCE</scope>
    <source>
        <strain evidence="2">CCUG 15921</strain>
    </source>
</reference>
<dbReference type="RefSeq" id="WP_068166459.1">
    <property type="nucleotide sequence ID" value="NZ_AOGK01000012.1"/>
</dbReference>
<keyword evidence="1" id="KW-1133">Transmembrane helix</keyword>
<name>A0A9X4NRH2_9BURK</name>
<feature type="transmembrane region" description="Helical" evidence="1">
    <location>
        <begin position="6"/>
        <end position="28"/>
    </location>
</feature>
<dbReference type="Proteomes" id="UP001152876">
    <property type="component" value="Unassembled WGS sequence"/>
</dbReference>